<feature type="domain" description="Protein kinase" evidence="8">
    <location>
        <begin position="247"/>
        <end position="514"/>
    </location>
</feature>
<dbReference type="AlphaFoldDB" id="A0A540W9K5"/>
<dbReference type="EMBL" id="VIGB01000003">
    <property type="protein sequence ID" value="TQF05678.1"/>
    <property type="molecule type" value="Genomic_DNA"/>
</dbReference>
<keyword evidence="6" id="KW-0067">ATP-binding</keyword>
<keyword evidence="5 9" id="KW-0418">Kinase</keyword>
<keyword evidence="3" id="KW-0808">Transferase</keyword>
<dbReference type="GO" id="GO:0046872">
    <property type="term" value="F:metal ion binding"/>
    <property type="evidence" value="ECO:0007669"/>
    <property type="project" value="UniProtKB-KW"/>
</dbReference>
<dbReference type="InterPro" id="IPR000719">
    <property type="entry name" value="Prot_kinase_dom"/>
</dbReference>
<dbReference type="InterPro" id="IPR011009">
    <property type="entry name" value="Kinase-like_dom_sf"/>
</dbReference>
<dbReference type="GO" id="GO:0031179">
    <property type="term" value="P:peptide modification"/>
    <property type="evidence" value="ECO:0007669"/>
    <property type="project" value="InterPro"/>
</dbReference>
<dbReference type="OrthoDB" id="1492512at2"/>
<evidence type="ECO:0000313" key="9">
    <source>
        <dbReference type="EMBL" id="TQF05678.1"/>
    </source>
</evidence>
<gene>
    <name evidence="9" type="ORF">E6W39_29960</name>
</gene>
<dbReference type="Gene3D" id="1.50.10.20">
    <property type="match status" value="1"/>
</dbReference>
<evidence type="ECO:0000256" key="7">
    <source>
        <dbReference type="PIRSR" id="PIRSR607822-1"/>
    </source>
</evidence>
<dbReference type="PROSITE" id="PS50011">
    <property type="entry name" value="PROTEIN_KINASE_DOM"/>
    <property type="match status" value="1"/>
</dbReference>
<dbReference type="InterPro" id="IPR057929">
    <property type="entry name" value="RamC_N"/>
</dbReference>
<dbReference type="SMART" id="SM00220">
    <property type="entry name" value="S_TKc"/>
    <property type="match status" value="1"/>
</dbReference>
<comment type="caution">
    <text evidence="9">The sequence shown here is derived from an EMBL/GenBank/DDBJ whole genome shotgun (WGS) entry which is preliminary data.</text>
</comment>
<dbReference type="GO" id="GO:0005524">
    <property type="term" value="F:ATP binding"/>
    <property type="evidence" value="ECO:0007669"/>
    <property type="project" value="UniProtKB-KW"/>
</dbReference>
<sequence>MGTGTPLRSVGGAESVDDAWRTGALADDTLVEVARAAVTGAAAPGGAEVAGGWGAACDGFWCTVRPPEGVPAPPAQGWKIHVSAAGTVATEVLSAVAGAIAEDPCTFKFAADREKLHQINSRNSERGSAGKFITVYPADEEQFLRLAEELHRATEGMPGPVVLSDRPFAPDSLVHYRYGAFSRRAELGNDGAYRSMLHGPDDERFEDVRMAGYRCPPWVVDPVRGAEAAVANGARRGGGGVLVGGRFALTAALRHSAKGGVFLGTDTTDGTPVVVKQARAHIEVDRSGTEARSALRHEARMLAELADLGLTARPLELIEQQDSLLLVQEHIAGQSLGSWVAARLTRDGAPDVPWDQAQPMALALVDLLARVHAAGVVLRDLAPGNVLVRTDGSLCLVDLELACAAGTSAGTAGTPGYRAPEQRESAAVADPQADLFALGGLFFLLATGHDPLLPEQPAGGRPLPQRLDRWLALAARTGATARRLAPLVRELRAERPEQRATLAEVRRLLGAPAAPPPTPAPQPFDRLVRDGLRRLAETATPHRPDRLWPTVPNGQRTDPCNVQHGAAGVLAVLARGLAVYPAAAPTIHQAARWTERRCAAEPVVLPGLHFGRSGVAWALLDAAEALGDEAAAERARRLAEPIPHRWPNPDVCHGAAGAGFLRLRLGDHQAALDTARALLAAAAAEPYGTVWPVPKTFDSSLAGITHLGYGHGVAGVGAFLLAVHRATGDAAALAGAERAARTLTATARTATGARYDGQGAAWWPQSAGDPATVRLAHWCNGSSGVGSFLLRYWQATGDTGAGELALAAGQAVLDNRWHCGTSACHGLAGDGEYLLDLAEATGEARFADGAREFAELLGARAVLHDGLLVLPDETGTGCAAGYGTGTAGPLAFLLRLLHGGPRLWVDPVAATAVRQPTARQEPTA</sequence>
<dbReference type="PANTHER" id="PTHR43289:SF6">
    <property type="entry name" value="SERINE_THREONINE-PROTEIN KINASE NEKL-3"/>
    <property type="match status" value="1"/>
</dbReference>
<evidence type="ECO:0000256" key="6">
    <source>
        <dbReference type="ARBA" id="ARBA00022840"/>
    </source>
</evidence>
<keyword evidence="7" id="KW-0862">Zinc</keyword>
<evidence type="ECO:0000256" key="4">
    <source>
        <dbReference type="ARBA" id="ARBA00022741"/>
    </source>
</evidence>
<dbReference type="Gene3D" id="1.10.510.10">
    <property type="entry name" value="Transferase(Phosphotransferase) domain 1"/>
    <property type="match status" value="1"/>
</dbReference>
<dbReference type="Pfam" id="PF05147">
    <property type="entry name" value="LANC_like"/>
    <property type="match status" value="1"/>
</dbReference>
<name>A0A540W9K5_9ACTN</name>
<dbReference type="Gene3D" id="3.30.200.20">
    <property type="entry name" value="Phosphorylase Kinase, domain 1"/>
    <property type="match status" value="1"/>
</dbReference>
<dbReference type="PRINTS" id="PR01950">
    <property type="entry name" value="LANCSUPER"/>
</dbReference>
<evidence type="ECO:0000256" key="2">
    <source>
        <dbReference type="ARBA" id="ARBA00022527"/>
    </source>
</evidence>
<dbReference type="SUPFAM" id="SSF56112">
    <property type="entry name" value="Protein kinase-like (PK-like)"/>
    <property type="match status" value="1"/>
</dbReference>
<dbReference type="SMART" id="SM01260">
    <property type="entry name" value="LANC_like"/>
    <property type="match status" value="1"/>
</dbReference>
<dbReference type="Pfam" id="PF25816">
    <property type="entry name" value="RamC_N"/>
    <property type="match status" value="1"/>
</dbReference>
<keyword evidence="7" id="KW-0479">Metal-binding</keyword>
<organism evidence="9 10">
    <name type="scientific">Kitasatospora acidiphila</name>
    <dbReference type="NCBI Taxonomy" id="2567942"/>
    <lineage>
        <taxon>Bacteria</taxon>
        <taxon>Bacillati</taxon>
        <taxon>Actinomycetota</taxon>
        <taxon>Actinomycetes</taxon>
        <taxon>Kitasatosporales</taxon>
        <taxon>Streptomycetaceae</taxon>
        <taxon>Kitasatospora</taxon>
    </lineage>
</organism>
<evidence type="ECO:0000313" key="10">
    <source>
        <dbReference type="Proteomes" id="UP000319103"/>
    </source>
</evidence>
<keyword evidence="4" id="KW-0547">Nucleotide-binding</keyword>
<dbReference type="EC" id="2.7.11.1" evidence="1"/>
<dbReference type="Proteomes" id="UP000319103">
    <property type="component" value="Unassembled WGS sequence"/>
</dbReference>
<dbReference type="InterPro" id="IPR007822">
    <property type="entry name" value="LANC-like"/>
</dbReference>
<evidence type="ECO:0000259" key="8">
    <source>
        <dbReference type="PROSITE" id="PS50011"/>
    </source>
</evidence>
<dbReference type="InterPro" id="IPR058053">
    <property type="entry name" value="RamC_C"/>
</dbReference>
<keyword evidence="10" id="KW-1185">Reference proteome</keyword>
<protein>
    <recommendedName>
        <fullName evidence="1">non-specific serine/threonine protein kinase</fullName>
        <ecNumber evidence="1">2.7.11.1</ecNumber>
    </recommendedName>
</protein>
<keyword evidence="2" id="KW-0723">Serine/threonine-protein kinase</keyword>
<dbReference type="PANTHER" id="PTHR43289">
    <property type="entry name" value="MITOGEN-ACTIVATED PROTEIN KINASE KINASE KINASE 20-RELATED"/>
    <property type="match status" value="1"/>
</dbReference>
<dbReference type="Pfam" id="PF00069">
    <property type="entry name" value="Pkinase"/>
    <property type="match status" value="1"/>
</dbReference>
<dbReference type="SUPFAM" id="SSF158745">
    <property type="entry name" value="LanC-like"/>
    <property type="match status" value="1"/>
</dbReference>
<evidence type="ECO:0000256" key="5">
    <source>
        <dbReference type="ARBA" id="ARBA00022777"/>
    </source>
</evidence>
<dbReference type="CDD" id="cd04791">
    <property type="entry name" value="LanC_SerThrkinase"/>
    <property type="match status" value="1"/>
</dbReference>
<feature type="binding site" evidence="7">
    <location>
        <position position="825"/>
    </location>
    <ligand>
        <name>Zn(2+)</name>
        <dbReference type="ChEBI" id="CHEBI:29105"/>
    </ligand>
</feature>
<feature type="binding site" evidence="7">
    <location>
        <position position="824"/>
    </location>
    <ligand>
        <name>Zn(2+)</name>
        <dbReference type="ChEBI" id="CHEBI:29105"/>
    </ligand>
</feature>
<accession>A0A540W9K5</accession>
<proteinExistence type="predicted"/>
<reference evidence="9 10" key="1">
    <citation type="submission" date="2019-06" db="EMBL/GenBank/DDBJ databases">
        <title>Description of Kitasatospora acidophila sp. nov. isolated from pine grove soil, and reclassification of Streptomyces novaecaesareae to Kitasatospora novaeceasareae comb. nov.</title>
        <authorList>
            <person name="Kim M.J."/>
        </authorList>
    </citation>
    <scope>NUCLEOTIDE SEQUENCE [LARGE SCALE GENOMIC DNA]</scope>
    <source>
        <strain evidence="9 10">MMS16-CNU292</strain>
    </source>
</reference>
<dbReference type="NCBIfam" id="NF038150">
    <property type="entry name" value="lanthi_synth_IV"/>
    <property type="match status" value="1"/>
</dbReference>
<evidence type="ECO:0000256" key="1">
    <source>
        <dbReference type="ARBA" id="ARBA00012513"/>
    </source>
</evidence>
<dbReference type="GO" id="GO:0004674">
    <property type="term" value="F:protein serine/threonine kinase activity"/>
    <property type="evidence" value="ECO:0007669"/>
    <property type="project" value="UniProtKB-KW"/>
</dbReference>
<evidence type="ECO:0000256" key="3">
    <source>
        <dbReference type="ARBA" id="ARBA00022679"/>
    </source>
</evidence>
<feature type="binding site" evidence="7">
    <location>
        <position position="779"/>
    </location>
    <ligand>
        <name>Zn(2+)</name>
        <dbReference type="ChEBI" id="CHEBI:29105"/>
    </ligand>
</feature>